<keyword evidence="1" id="KW-0812">Transmembrane</keyword>
<sequence>MTVARVFALVWGALAISWGLFLIIRRNWLSELARELKQQNGMRIAFGSQSPVWMLAGGIAFVVLGIACLTALGVVALR</sequence>
<accession>A0A387C358</accession>
<organism evidence="2 3">
    <name type="scientific">Gryllotalpicola protaetiae</name>
    <dbReference type="NCBI Taxonomy" id="2419771"/>
    <lineage>
        <taxon>Bacteria</taxon>
        <taxon>Bacillati</taxon>
        <taxon>Actinomycetota</taxon>
        <taxon>Actinomycetes</taxon>
        <taxon>Micrococcales</taxon>
        <taxon>Microbacteriaceae</taxon>
        <taxon>Gryllotalpicola</taxon>
    </lineage>
</organism>
<dbReference type="EMBL" id="CP032624">
    <property type="protein sequence ID" value="AYG04991.1"/>
    <property type="molecule type" value="Genomic_DNA"/>
</dbReference>
<proteinExistence type="predicted"/>
<evidence type="ECO:0000313" key="3">
    <source>
        <dbReference type="Proteomes" id="UP000275069"/>
    </source>
</evidence>
<feature type="transmembrane region" description="Helical" evidence="1">
    <location>
        <begin position="52"/>
        <end position="77"/>
    </location>
</feature>
<dbReference type="Proteomes" id="UP000275069">
    <property type="component" value="Chromosome"/>
</dbReference>
<gene>
    <name evidence="2" type="ORF">D7I44_16675</name>
</gene>
<keyword evidence="1" id="KW-0472">Membrane</keyword>
<reference evidence="2 3" key="1">
    <citation type="submission" date="2018-09" db="EMBL/GenBank/DDBJ databases">
        <title>Genome sequencing of strain 2DFW10M-5.</title>
        <authorList>
            <person name="Heo J."/>
            <person name="Kim S.-J."/>
            <person name="Kwon S.-W."/>
        </authorList>
    </citation>
    <scope>NUCLEOTIDE SEQUENCE [LARGE SCALE GENOMIC DNA]</scope>
    <source>
        <strain evidence="2 3">2DFW10M-5</strain>
    </source>
</reference>
<feature type="transmembrane region" description="Helical" evidence="1">
    <location>
        <begin position="6"/>
        <end position="24"/>
    </location>
</feature>
<keyword evidence="3" id="KW-1185">Reference proteome</keyword>
<protein>
    <submittedName>
        <fullName evidence="2">Uncharacterized protein</fullName>
    </submittedName>
</protein>
<evidence type="ECO:0000313" key="2">
    <source>
        <dbReference type="EMBL" id="AYG04991.1"/>
    </source>
</evidence>
<dbReference type="AlphaFoldDB" id="A0A387C358"/>
<name>A0A387C358_9MICO</name>
<dbReference type="KEGG" id="gry:D7I44_16675"/>
<dbReference type="RefSeq" id="WP_120790519.1">
    <property type="nucleotide sequence ID" value="NZ_CP032624.1"/>
</dbReference>
<evidence type="ECO:0000256" key="1">
    <source>
        <dbReference type="SAM" id="Phobius"/>
    </source>
</evidence>
<keyword evidence="1" id="KW-1133">Transmembrane helix</keyword>
<dbReference type="OrthoDB" id="5123003at2"/>